<gene>
    <name evidence="16" type="ORF">FPOA_02390</name>
</gene>
<dbReference type="Pfam" id="PF20684">
    <property type="entry name" value="Fung_rhodopsin"/>
    <property type="match status" value="1"/>
</dbReference>
<keyword evidence="5" id="KW-0964">Secreted</keyword>
<evidence type="ECO:0000256" key="1">
    <source>
        <dbReference type="ARBA" id="ARBA00004141"/>
    </source>
</evidence>
<evidence type="ECO:0000256" key="9">
    <source>
        <dbReference type="ARBA" id="ARBA00022989"/>
    </source>
</evidence>
<feature type="transmembrane region" description="Helical" evidence="14">
    <location>
        <begin position="188"/>
        <end position="217"/>
    </location>
</feature>
<dbReference type="PANTHER" id="PTHR33048">
    <property type="entry name" value="PTH11-LIKE INTEGRAL MEMBRANE PROTEIN (AFU_ORTHOLOGUE AFUA_5G11245)"/>
    <property type="match status" value="1"/>
</dbReference>
<sequence length="393" mass="43599">MADIPNCAMPCALQAFNSENGSNQTVQDMCKDEDFQSSIAACVSRVCTLREGIEFQNSVSSICDIPTADNRGMYRDIIIAFATFSFTFVGLRVASRLIVKTPWGTDDTWVIIAFTIMVPTTAFMLLAIKNGFGSLASIYRNGNNSFILLYKHIFIWQILYMLGLAAAKTSILFFYLRIFPDEKFRIMVWMTIAFNAVSILVLLVLNLTLGQAVRIIWHGGTDYNSSLKTYNVVFKVNSASTAVSFALDIWMLILPMSQLYNLGLRQRQKIKVMSMFGMGLFLTVVSLVRLVMQSKVLPNPSATDGSSHAIVILGSVELYVGVMVACGPSTNQLLQYILPRIRQPTEASTHASNRPIFVDRPLVHIDKDEDVPTLHTDGGFTTTTMSSTIKDTA</sequence>
<dbReference type="Proteomes" id="UP000091967">
    <property type="component" value="Unassembled WGS sequence"/>
</dbReference>
<evidence type="ECO:0000259" key="15">
    <source>
        <dbReference type="SMART" id="SM00747"/>
    </source>
</evidence>
<evidence type="ECO:0000256" key="12">
    <source>
        <dbReference type="ARBA" id="ARBA00023288"/>
    </source>
</evidence>
<evidence type="ECO:0000256" key="2">
    <source>
        <dbReference type="ARBA" id="ARBA00004589"/>
    </source>
</evidence>
<evidence type="ECO:0000256" key="10">
    <source>
        <dbReference type="ARBA" id="ARBA00023136"/>
    </source>
</evidence>
<evidence type="ECO:0000256" key="4">
    <source>
        <dbReference type="ARBA" id="ARBA00010031"/>
    </source>
</evidence>
<comment type="caution">
    <text evidence="16">The sequence shown here is derived from an EMBL/GenBank/DDBJ whole genome shotgun (WGS) entry which is preliminary data.</text>
</comment>
<keyword evidence="10 14" id="KW-0472">Membrane</keyword>
<dbReference type="SMART" id="SM00747">
    <property type="entry name" value="CFEM"/>
    <property type="match status" value="1"/>
</dbReference>
<dbReference type="InterPro" id="IPR052337">
    <property type="entry name" value="SAT4-like"/>
</dbReference>
<proteinExistence type="inferred from homology"/>
<evidence type="ECO:0000256" key="5">
    <source>
        <dbReference type="ARBA" id="ARBA00022525"/>
    </source>
</evidence>
<evidence type="ECO:0000256" key="7">
    <source>
        <dbReference type="ARBA" id="ARBA00022692"/>
    </source>
</evidence>
<evidence type="ECO:0000256" key="6">
    <source>
        <dbReference type="ARBA" id="ARBA00022622"/>
    </source>
</evidence>
<comment type="similarity">
    <text evidence="13">Belongs to the SAT4 family.</text>
</comment>
<dbReference type="EMBL" id="LYXU01000001">
    <property type="protein sequence ID" value="OBS28452.1"/>
    <property type="molecule type" value="Genomic_DNA"/>
</dbReference>
<dbReference type="InterPro" id="IPR008427">
    <property type="entry name" value="Extracellular_membr_CFEM_dom"/>
</dbReference>
<feature type="transmembrane region" description="Helical" evidence="14">
    <location>
        <begin position="107"/>
        <end position="128"/>
    </location>
</feature>
<accession>A0A1B8B6U2</accession>
<dbReference type="Pfam" id="PF05730">
    <property type="entry name" value="CFEM"/>
    <property type="match status" value="1"/>
</dbReference>
<comment type="subcellular location">
    <subcellularLocation>
        <location evidence="2">Membrane</location>
        <topology evidence="2">Lipid-anchor</topology>
        <topology evidence="2">GPI-anchor</topology>
    </subcellularLocation>
    <subcellularLocation>
        <location evidence="1">Membrane</location>
        <topology evidence="1">Multi-pass membrane protein</topology>
    </subcellularLocation>
    <subcellularLocation>
        <location evidence="3">Secreted</location>
    </subcellularLocation>
</comment>
<dbReference type="GO" id="GO:0098552">
    <property type="term" value="C:side of membrane"/>
    <property type="evidence" value="ECO:0007669"/>
    <property type="project" value="UniProtKB-KW"/>
</dbReference>
<dbReference type="InterPro" id="IPR049326">
    <property type="entry name" value="Rhodopsin_dom_fungi"/>
</dbReference>
<feature type="transmembrane region" description="Helical" evidence="14">
    <location>
        <begin position="77"/>
        <end position="95"/>
    </location>
</feature>
<keyword evidence="11" id="KW-1015">Disulfide bond</keyword>
<protein>
    <recommendedName>
        <fullName evidence="15">CFEM domain-containing protein</fullName>
    </recommendedName>
</protein>
<dbReference type="GO" id="GO:0005576">
    <property type="term" value="C:extracellular region"/>
    <property type="evidence" value="ECO:0007669"/>
    <property type="project" value="UniProtKB-SubCell"/>
</dbReference>
<evidence type="ECO:0000313" key="16">
    <source>
        <dbReference type="EMBL" id="OBS28452.1"/>
    </source>
</evidence>
<evidence type="ECO:0000256" key="11">
    <source>
        <dbReference type="ARBA" id="ARBA00023157"/>
    </source>
</evidence>
<dbReference type="AlphaFoldDB" id="A0A1B8B6U2"/>
<keyword evidence="7 14" id="KW-0812">Transmembrane</keyword>
<evidence type="ECO:0000256" key="3">
    <source>
        <dbReference type="ARBA" id="ARBA00004613"/>
    </source>
</evidence>
<keyword evidence="17" id="KW-1185">Reference proteome</keyword>
<dbReference type="OMA" id="FHATHTF"/>
<dbReference type="PANTHER" id="PTHR33048:SF47">
    <property type="entry name" value="INTEGRAL MEMBRANE PROTEIN-RELATED"/>
    <property type="match status" value="1"/>
</dbReference>
<keyword evidence="6" id="KW-0325">Glycoprotein</keyword>
<keyword evidence="9 14" id="KW-1133">Transmembrane helix</keyword>
<evidence type="ECO:0000313" key="17">
    <source>
        <dbReference type="Proteomes" id="UP000091967"/>
    </source>
</evidence>
<evidence type="ECO:0000256" key="13">
    <source>
        <dbReference type="ARBA" id="ARBA00038359"/>
    </source>
</evidence>
<evidence type="ECO:0000256" key="14">
    <source>
        <dbReference type="SAM" id="Phobius"/>
    </source>
</evidence>
<keyword evidence="12" id="KW-0449">Lipoprotein</keyword>
<reference evidence="16 17" key="1">
    <citation type="submission" date="2016-06" db="EMBL/GenBank/DDBJ databases">
        <title>Living apart together: crosstalk between the core and supernumerary genomes in a fungal plant pathogen.</title>
        <authorList>
            <person name="Vanheule A."/>
            <person name="Audenaert K."/>
            <person name="Warris S."/>
            <person name="Van De Geest H."/>
            <person name="Schijlen E."/>
            <person name="Hofte M."/>
            <person name="De Saeger S."/>
            <person name="Haesaert G."/>
            <person name="Waalwijk C."/>
            <person name="Van Der Lee T."/>
        </authorList>
    </citation>
    <scope>NUCLEOTIDE SEQUENCE [LARGE SCALE GENOMIC DNA]</scope>
    <source>
        <strain evidence="16 17">2516</strain>
    </source>
</reference>
<dbReference type="STRING" id="36050.A0A1B8B6U2"/>
<organism evidence="16 17">
    <name type="scientific">Fusarium poae</name>
    <dbReference type="NCBI Taxonomy" id="36050"/>
    <lineage>
        <taxon>Eukaryota</taxon>
        <taxon>Fungi</taxon>
        <taxon>Dikarya</taxon>
        <taxon>Ascomycota</taxon>
        <taxon>Pezizomycotina</taxon>
        <taxon>Sordariomycetes</taxon>
        <taxon>Hypocreomycetidae</taxon>
        <taxon>Hypocreales</taxon>
        <taxon>Nectriaceae</taxon>
        <taxon>Fusarium</taxon>
    </lineage>
</organism>
<feature type="transmembrane region" description="Helical" evidence="14">
    <location>
        <begin position="153"/>
        <end position="176"/>
    </location>
</feature>
<name>A0A1B8B6U2_FUSPO</name>
<keyword evidence="8" id="KW-0732">Signal</keyword>
<keyword evidence="6" id="KW-0336">GPI-anchor</keyword>
<feature type="transmembrane region" description="Helical" evidence="14">
    <location>
        <begin position="272"/>
        <end position="292"/>
    </location>
</feature>
<comment type="similarity">
    <text evidence="4">Belongs to the RBT5 family.</text>
</comment>
<evidence type="ECO:0000256" key="8">
    <source>
        <dbReference type="ARBA" id="ARBA00022729"/>
    </source>
</evidence>
<feature type="domain" description="CFEM" evidence="15">
    <location>
        <begin position="1"/>
        <end position="64"/>
    </location>
</feature>